<accession>A0A512RJ48</accession>
<comment type="caution">
    <text evidence="1">The sequence shown here is derived from an EMBL/GenBank/DDBJ whole genome shotgun (WGS) entry which is preliminary data.</text>
</comment>
<organism evidence="1 2">
    <name type="scientific">Chitinophaga cymbidii</name>
    <dbReference type="NCBI Taxonomy" id="1096750"/>
    <lineage>
        <taxon>Bacteria</taxon>
        <taxon>Pseudomonadati</taxon>
        <taxon>Bacteroidota</taxon>
        <taxon>Chitinophagia</taxon>
        <taxon>Chitinophagales</taxon>
        <taxon>Chitinophagaceae</taxon>
        <taxon>Chitinophaga</taxon>
    </lineage>
</organism>
<dbReference type="Proteomes" id="UP000321436">
    <property type="component" value="Unassembled WGS sequence"/>
</dbReference>
<evidence type="ECO:0000313" key="1">
    <source>
        <dbReference type="EMBL" id="GEP95736.1"/>
    </source>
</evidence>
<dbReference type="AlphaFoldDB" id="A0A512RJ48"/>
<evidence type="ECO:0000313" key="2">
    <source>
        <dbReference type="Proteomes" id="UP000321436"/>
    </source>
</evidence>
<protein>
    <submittedName>
        <fullName evidence="1">Uncharacterized protein</fullName>
    </submittedName>
</protein>
<dbReference type="EMBL" id="BKAU01000001">
    <property type="protein sequence ID" value="GEP95736.1"/>
    <property type="molecule type" value="Genomic_DNA"/>
</dbReference>
<gene>
    <name evidence="1" type="ORF">CCY01nite_19960</name>
</gene>
<sequence length="295" mass="32294">MAAIVLSACAGPGSEQQADSAATETPEAVTASAADISAYVGDVDEQIGQQYRTLAVHNYTRGDNAAGIVAIFNDHNQPLRLYIYPEGKQTGDQTETWIYLDSLTAKPVLLREIVATAGKVTENSFYFGNNALLQAETREAKDLTALEEAEFRPYQSPGEADFRLQPAAVDSLAKQVISAVEADRKDLSKEANYVRKQGAAYWATGNEPGWSLAVIPNKKILFNFNYGEDKYEFPCSDAQKGNKESTEFNSKIEGHTLVAKFENKRCTDDADISHPMTVTVTFDGKSYRGCGQSLY</sequence>
<keyword evidence="2" id="KW-1185">Reference proteome</keyword>
<proteinExistence type="predicted"/>
<name>A0A512RJ48_9BACT</name>
<reference evidence="1 2" key="1">
    <citation type="submission" date="2019-07" db="EMBL/GenBank/DDBJ databases">
        <title>Whole genome shotgun sequence of Chitinophaga cymbidii NBRC 109752.</title>
        <authorList>
            <person name="Hosoyama A."/>
            <person name="Uohara A."/>
            <person name="Ohji S."/>
            <person name="Ichikawa N."/>
        </authorList>
    </citation>
    <scope>NUCLEOTIDE SEQUENCE [LARGE SCALE GENOMIC DNA]</scope>
    <source>
        <strain evidence="1 2">NBRC 109752</strain>
    </source>
</reference>